<keyword evidence="3" id="KW-0808">Transferase</keyword>
<evidence type="ECO:0000259" key="12">
    <source>
        <dbReference type="Pfam" id="PF13493"/>
    </source>
</evidence>
<keyword evidence="7" id="KW-0067">ATP-binding</keyword>
<keyword evidence="6" id="KW-0418">Kinase</keyword>
<evidence type="ECO:0000256" key="8">
    <source>
        <dbReference type="ARBA" id="ARBA00022989"/>
    </source>
</evidence>
<sequence length="244" mass="25923">MASWINRNRVRVGLAVVAPFAVAATLAPVRARIEIVDVALLLVVVVVAVAALGSRLAGYLAALSAGAWFNYFFIAPYEQFLIADRSGAQGFVLLMIVGAAVTELAVWGRRQQDVASREAGYLAGIHAAAASGATGGGSRQELIRQVASDLVEALHLQTARYQSGVAGLGDPARLQRDGQIMWKDVRWDVDHDGLPTDTDIELLVEHGGRLHGRYLLRAAPHTAVSLSERRVALTLADQVGAALG</sequence>
<keyword evidence="14" id="KW-1185">Reference proteome</keyword>
<dbReference type="EMBL" id="FZNR01000005">
    <property type="protein sequence ID" value="SNR76540.1"/>
    <property type="molecule type" value="Genomic_DNA"/>
</dbReference>
<gene>
    <name evidence="13" type="ORF">SAMN06264365_105309</name>
</gene>
<dbReference type="AlphaFoldDB" id="A0A238YZL9"/>
<dbReference type="InterPro" id="IPR025201">
    <property type="entry name" value="KdpD_TM"/>
</dbReference>
<evidence type="ECO:0000256" key="6">
    <source>
        <dbReference type="ARBA" id="ARBA00022777"/>
    </source>
</evidence>
<reference evidence="13 14" key="1">
    <citation type="submission" date="2017-06" db="EMBL/GenBank/DDBJ databases">
        <authorList>
            <person name="Kim H.J."/>
            <person name="Triplett B.A."/>
        </authorList>
    </citation>
    <scope>NUCLEOTIDE SEQUENCE [LARGE SCALE GENOMIC DNA]</scope>
    <source>
        <strain evidence="13 14">DSM 43151</strain>
    </source>
</reference>
<evidence type="ECO:0000256" key="1">
    <source>
        <dbReference type="ARBA" id="ARBA00004141"/>
    </source>
</evidence>
<dbReference type="Gene3D" id="1.20.120.620">
    <property type="entry name" value="Backbone structure of the membrane domain of e. Coli histidine kinase receptor kdpd"/>
    <property type="match status" value="1"/>
</dbReference>
<dbReference type="InterPro" id="IPR038318">
    <property type="entry name" value="KdpD_sf"/>
</dbReference>
<comment type="subcellular location">
    <subcellularLocation>
        <location evidence="1">Membrane</location>
        <topology evidence="1">Multi-pass membrane protein</topology>
    </subcellularLocation>
</comment>
<accession>A0A238YZL9</accession>
<evidence type="ECO:0000256" key="5">
    <source>
        <dbReference type="ARBA" id="ARBA00022741"/>
    </source>
</evidence>
<evidence type="ECO:0000313" key="14">
    <source>
        <dbReference type="Proteomes" id="UP000198415"/>
    </source>
</evidence>
<organism evidence="13 14">
    <name type="scientific">Actinoplanes regularis</name>
    <dbReference type="NCBI Taxonomy" id="52697"/>
    <lineage>
        <taxon>Bacteria</taxon>
        <taxon>Bacillati</taxon>
        <taxon>Actinomycetota</taxon>
        <taxon>Actinomycetes</taxon>
        <taxon>Micromonosporales</taxon>
        <taxon>Micromonosporaceae</taxon>
        <taxon>Actinoplanes</taxon>
    </lineage>
</organism>
<evidence type="ECO:0000256" key="2">
    <source>
        <dbReference type="ARBA" id="ARBA00022553"/>
    </source>
</evidence>
<feature type="domain" description="Sensor protein KdpD transmembrane" evidence="12">
    <location>
        <begin position="13"/>
        <end position="117"/>
    </location>
</feature>
<keyword evidence="5" id="KW-0547">Nucleotide-binding</keyword>
<dbReference type="Proteomes" id="UP000198415">
    <property type="component" value="Unassembled WGS sequence"/>
</dbReference>
<dbReference type="GO" id="GO:0016301">
    <property type="term" value="F:kinase activity"/>
    <property type="evidence" value="ECO:0007669"/>
    <property type="project" value="UniProtKB-KW"/>
</dbReference>
<dbReference type="RefSeq" id="WP_179277136.1">
    <property type="nucleotide sequence ID" value="NZ_BOMU01000035.1"/>
</dbReference>
<protein>
    <recommendedName>
        <fullName evidence="12">Sensor protein KdpD transmembrane domain-containing protein</fullName>
    </recommendedName>
</protein>
<evidence type="ECO:0000256" key="7">
    <source>
        <dbReference type="ARBA" id="ARBA00022840"/>
    </source>
</evidence>
<evidence type="ECO:0000256" key="11">
    <source>
        <dbReference type="SAM" id="Phobius"/>
    </source>
</evidence>
<feature type="transmembrane region" description="Helical" evidence="11">
    <location>
        <begin position="12"/>
        <end position="29"/>
    </location>
</feature>
<keyword evidence="4 11" id="KW-0812">Transmembrane</keyword>
<feature type="transmembrane region" description="Helical" evidence="11">
    <location>
        <begin position="59"/>
        <end position="77"/>
    </location>
</feature>
<evidence type="ECO:0000256" key="4">
    <source>
        <dbReference type="ARBA" id="ARBA00022692"/>
    </source>
</evidence>
<proteinExistence type="predicted"/>
<dbReference type="GO" id="GO:0000160">
    <property type="term" value="P:phosphorelay signal transduction system"/>
    <property type="evidence" value="ECO:0007669"/>
    <property type="project" value="UniProtKB-KW"/>
</dbReference>
<keyword evidence="8 11" id="KW-1133">Transmembrane helix</keyword>
<name>A0A238YZL9_9ACTN</name>
<dbReference type="GO" id="GO:0016020">
    <property type="term" value="C:membrane"/>
    <property type="evidence" value="ECO:0007669"/>
    <property type="project" value="UniProtKB-SubCell"/>
</dbReference>
<keyword evidence="10 11" id="KW-0472">Membrane</keyword>
<dbReference type="Pfam" id="PF13493">
    <property type="entry name" value="DUF4118"/>
    <property type="match status" value="1"/>
</dbReference>
<keyword evidence="2" id="KW-0597">Phosphoprotein</keyword>
<evidence type="ECO:0000256" key="9">
    <source>
        <dbReference type="ARBA" id="ARBA00023012"/>
    </source>
</evidence>
<evidence type="ECO:0000256" key="10">
    <source>
        <dbReference type="ARBA" id="ARBA00023136"/>
    </source>
</evidence>
<keyword evidence="9" id="KW-0902">Two-component regulatory system</keyword>
<evidence type="ECO:0000256" key="3">
    <source>
        <dbReference type="ARBA" id="ARBA00022679"/>
    </source>
</evidence>
<feature type="transmembrane region" description="Helical" evidence="11">
    <location>
        <begin position="89"/>
        <end position="107"/>
    </location>
</feature>
<feature type="transmembrane region" description="Helical" evidence="11">
    <location>
        <begin position="35"/>
        <end position="52"/>
    </location>
</feature>
<evidence type="ECO:0000313" key="13">
    <source>
        <dbReference type="EMBL" id="SNR76540.1"/>
    </source>
</evidence>
<dbReference type="GO" id="GO:0005524">
    <property type="term" value="F:ATP binding"/>
    <property type="evidence" value="ECO:0007669"/>
    <property type="project" value="UniProtKB-KW"/>
</dbReference>